<name>A0A2N8U6T3_9BASI</name>
<proteinExistence type="predicted"/>
<evidence type="ECO:0000313" key="1">
    <source>
        <dbReference type="EMBL" id="SJX60451.1"/>
    </source>
</evidence>
<dbReference type="PANTHER" id="PTHR15955">
    <property type="entry name" value="RWD DOMAIN CONTAINING PROTEIN 2"/>
    <property type="match status" value="1"/>
</dbReference>
<gene>
    <name evidence="1" type="ORF">SRS1_11774</name>
</gene>
<organism evidence="1 2">
    <name type="scientific">Sporisorium reilianum f. sp. reilianum</name>
    <dbReference type="NCBI Taxonomy" id="72559"/>
    <lineage>
        <taxon>Eukaryota</taxon>
        <taxon>Fungi</taxon>
        <taxon>Dikarya</taxon>
        <taxon>Basidiomycota</taxon>
        <taxon>Ustilaginomycotina</taxon>
        <taxon>Ustilaginomycetes</taxon>
        <taxon>Ustilaginales</taxon>
        <taxon>Ustilaginaceae</taxon>
        <taxon>Sporisorium</taxon>
    </lineage>
</organism>
<evidence type="ECO:0000313" key="2">
    <source>
        <dbReference type="Proteomes" id="UP000239563"/>
    </source>
</evidence>
<dbReference type="CDD" id="cd24163">
    <property type="entry name" value="RWDD2_C"/>
    <property type="match status" value="1"/>
</dbReference>
<dbReference type="Proteomes" id="UP000239563">
    <property type="component" value="Chromosome I"/>
</dbReference>
<protein>
    <submittedName>
        <fullName evidence="1">Uncharacterized protein</fullName>
    </submittedName>
</protein>
<sequence>MVSSSSSSSSTVSALLTLRYASLQDVAQDLDMVIQSSSQGEWAWEGASAQEQHRWIDFVHDPTSVSEASTAGLAGKVQVTEGVSLTFSLLSRSRLEEKGRDAVVDVSAPTLAAADVARLQAALIDRSRQWADEGIDSLFLFDLVTTAQTLAAELTAPSTPHADPAPSSAETPRTHIELARALFWSHHLKASSKLKDFNSWCPELGVWGIVRVGYPGYLCFEGEAAAVDDMVTRVKALQWHALQLRVHKSWIWTSEEAGRSAREQALLSCALARGHADNVFAGQGGEVKVRTGCEVIENLGELVTRLRRCMLDEDEIEEALGIRMSSSTQ</sequence>
<dbReference type="InterPro" id="IPR017359">
    <property type="entry name" value="Phi-like"/>
</dbReference>
<dbReference type="AlphaFoldDB" id="A0A2N8U6T3"/>
<dbReference type="PANTHER" id="PTHR15955:SF8">
    <property type="entry name" value="RWD DOMAIN-CONTAINING PROTEIN 2B-RELATED"/>
    <property type="match status" value="1"/>
</dbReference>
<reference evidence="1 2" key="1">
    <citation type="submission" date="2017-02" db="EMBL/GenBank/DDBJ databases">
        <authorList>
            <person name="Peterson S.W."/>
        </authorList>
    </citation>
    <scope>NUCLEOTIDE SEQUENCE [LARGE SCALE GENOMIC DNA]</scope>
    <source>
        <strain evidence="1 2">SRS1_H2-8</strain>
    </source>
</reference>
<dbReference type="InterPro" id="IPR059181">
    <property type="entry name" value="RWDD2A-B_C"/>
</dbReference>
<accession>A0A2N8U6T3</accession>
<dbReference type="EMBL" id="LT795054">
    <property type="protein sequence ID" value="SJX60451.1"/>
    <property type="molecule type" value="Genomic_DNA"/>
</dbReference>